<evidence type="ECO:0000256" key="2">
    <source>
        <dbReference type="ARBA" id="ARBA00007779"/>
    </source>
</evidence>
<feature type="transmembrane region" description="Helical" evidence="8">
    <location>
        <begin position="38"/>
        <end position="55"/>
    </location>
</feature>
<organism evidence="12 13">
    <name type="scientific">Glossina brevipalpis</name>
    <dbReference type="NCBI Taxonomy" id="37001"/>
    <lineage>
        <taxon>Eukaryota</taxon>
        <taxon>Metazoa</taxon>
        <taxon>Ecdysozoa</taxon>
        <taxon>Arthropoda</taxon>
        <taxon>Hexapoda</taxon>
        <taxon>Insecta</taxon>
        <taxon>Pterygota</taxon>
        <taxon>Neoptera</taxon>
        <taxon>Endopterygota</taxon>
        <taxon>Diptera</taxon>
        <taxon>Brachycera</taxon>
        <taxon>Muscomorpha</taxon>
        <taxon>Hippoboscoidea</taxon>
        <taxon>Glossinidae</taxon>
        <taxon>Glossina</taxon>
    </lineage>
</organism>
<name>A0A1A9WGL3_9MUSC</name>
<feature type="region of interest" description="Disordered" evidence="7">
    <location>
        <begin position="98"/>
        <end position="137"/>
    </location>
</feature>
<evidence type="ECO:0000256" key="7">
    <source>
        <dbReference type="SAM" id="MobiDB-lite"/>
    </source>
</evidence>
<dbReference type="AlphaFoldDB" id="A0A1A9WGL3"/>
<evidence type="ECO:0000256" key="5">
    <source>
        <dbReference type="ARBA" id="ARBA00022989"/>
    </source>
</evidence>
<dbReference type="PANTHER" id="PTHR13018">
    <property type="entry name" value="PROBABLE MEMBRANE PROTEIN DUF221-RELATED"/>
    <property type="match status" value="1"/>
</dbReference>
<dbReference type="Pfam" id="PF13967">
    <property type="entry name" value="RSN1_TM"/>
    <property type="match status" value="1"/>
</dbReference>
<evidence type="ECO:0000313" key="13">
    <source>
        <dbReference type="Proteomes" id="UP000091820"/>
    </source>
</evidence>
<evidence type="ECO:0000313" key="12">
    <source>
        <dbReference type="EnsemblMetazoa" id="GBRI018933-PA"/>
    </source>
</evidence>
<evidence type="ECO:0000259" key="9">
    <source>
        <dbReference type="Pfam" id="PF02714"/>
    </source>
</evidence>
<feature type="domain" description="CSC1/OSCA1-like N-terminal transmembrane" evidence="10">
    <location>
        <begin position="137"/>
        <end position="242"/>
    </location>
</feature>
<comment type="similarity">
    <text evidence="2">Belongs to the CSC1 (TC 1.A.17) family.</text>
</comment>
<feature type="domain" description="CSC1/OSCA1-like 7TM region" evidence="9">
    <location>
        <begin position="422"/>
        <end position="684"/>
    </location>
</feature>
<reference evidence="12" key="2">
    <citation type="submission" date="2020-05" db="UniProtKB">
        <authorList>
            <consortium name="EnsemblMetazoa"/>
        </authorList>
    </citation>
    <scope>IDENTIFICATION</scope>
    <source>
        <strain evidence="12">IAEA</strain>
    </source>
</reference>
<evidence type="ECO:0000256" key="8">
    <source>
        <dbReference type="SAM" id="Phobius"/>
    </source>
</evidence>
<evidence type="ECO:0000259" key="10">
    <source>
        <dbReference type="Pfam" id="PF13967"/>
    </source>
</evidence>
<evidence type="ECO:0000259" key="11">
    <source>
        <dbReference type="Pfam" id="PF14703"/>
    </source>
</evidence>
<dbReference type="InterPro" id="IPR003864">
    <property type="entry name" value="CSC1/OSCA1-like_7TM"/>
</dbReference>
<proteinExistence type="inferred from homology"/>
<reference evidence="13" key="1">
    <citation type="submission" date="2014-03" db="EMBL/GenBank/DDBJ databases">
        <authorList>
            <person name="Aksoy S."/>
            <person name="Warren W."/>
            <person name="Wilson R.K."/>
        </authorList>
    </citation>
    <scope>NUCLEOTIDE SEQUENCE [LARGE SCALE GENOMIC DNA]</scope>
    <source>
        <strain evidence="13">IAEA</strain>
    </source>
</reference>
<dbReference type="InterPro" id="IPR032880">
    <property type="entry name" value="CSC1/OSCA1-like_N"/>
</dbReference>
<feature type="transmembrane region" description="Helical" evidence="8">
    <location>
        <begin position="425"/>
        <end position="447"/>
    </location>
</feature>
<keyword evidence="3" id="KW-0813">Transport</keyword>
<dbReference type="VEuPathDB" id="VectorBase:GBRI018933"/>
<feature type="transmembrane region" description="Helical" evidence="8">
    <location>
        <begin position="674"/>
        <end position="692"/>
    </location>
</feature>
<dbReference type="Pfam" id="PF02714">
    <property type="entry name" value="RSN1_7TM"/>
    <property type="match status" value="1"/>
</dbReference>
<evidence type="ECO:0000256" key="4">
    <source>
        <dbReference type="ARBA" id="ARBA00022692"/>
    </source>
</evidence>
<keyword evidence="6 8" id="KW-0472">Membrane</keyword>
<keyword evidence="13" id="KW-1185">Reference proteome</keyword>
<dbReference type="PANTHER" id="PTHR13018:SF5">
    <property type="entry name" value="RE44586P"/>
    <property type="match status" value="1"/>
</dbReference>
<feature type="transmembrane region" description="Helical" evidence="8">
    <location>
        <begin position="225"/>
        <end position="244"/>
    </location>
</feature>
<dbReference type="GO" id="GO:0005886">
    <property type="term" value="C:plasma membrane"/>
    <property type="evidence" value="ECO:0007669"/>
    <property type="project" value="TreeGrafter"/>
</dbReference>
<keyword evidence="4 8" id="KW-0812">Transmembrane</keyword>
<evidence type="ECO:0000256" key="1">
    <source>
        <dbReference type="ARBA" id="ARBA00004141"/>
    </source>
</evidence>
<dbReference type="EnsemblMetazoa" id="GBRI018933-RA">
    <property type="protein sequence ID" value="GBRI018933-PA"/>
    <property type="gene ID" value="GBRI018933"/>
</dbReference>
<dbReference type="Proteomes" id="UP000091820">
    <property type="component" value="Unassembled WGS sequence"/>
</dbReference>
<feature type="transmembrane region" description="Helical" evidence="8">
    <location>
        <begin position="550"/>
        <end position="572"/>
    </location>
</feature>
<feature type="transmembrane region" description="Helical" evidence="8">
    <location>
        <begin position="616"/>
        <end position="638"/>
    </location>
</feature>
<dbReference type="InterPro" id="IPR027815">
    <property type="entry name" value="CSC1/OSCA1-like_cyt"/>
</dbReference>
<dbReference type="InterPro" id="IPR045122">
    <property type="entry name" value="Csc1-like"/>
</dbReference>
<accession>A0A1A9WGL3</accession>
<protein>
    <recommendedName>
        <fullName evidence="14">CSC1/OSCA1-like cytosolic domain-containing protein</fullName>
    </recommendedName>
</protein>
<evidence type="ECO:0008006" key="14">
    <source>
        <dbReference type="Google" id="ProtNLM"/>
    </source>
</evidence>
<dbReference type="STRING" id="37001.A0A1A9WGL3"/>
<keyword evidence="5 8" id="KW-1133">Transmembrane helix</keyword>
<comment type="subcellular location">
    <subcellularLocation>
        <location evidence="1">Membrane</location>
        <topology evidence="1">Multi-pass membrane protein</topology>
    </subcellularLocation>
</comment>
<feature type="domain" description="CSC1/OSCA1-like cytosolic" evidence="11">
    <location>
        <begin position="259"/>
        <end position="411"/>
    </location>
</feature>
<feature type="transmembrane region" description="Helical" evidence="8">
    <location>
        <begin position="698"/>
        <end position="717"/>
    </location>
</feature>
<feature type="transmembrane region" description="Helical" evidence="8">
    <location>
        <begin position="467"/>
        <end position="486"/>
    </location>
</feature>
<dbReference type="Pfam" id="PF14703">
    <property type="entry name" value="PHM7_cyt"/>
    <property type="match status" value="1"/>
</dbReference>
<feature type="transmembrane region" description="Helical" evidence="8">
    <location>
        <begin position="507"/>
        <end position="530"/>
    </location>
</feature>
<evidence type="ECO:0000256" key="6">
    <source>
        <dbReference type="ARBA" id="ARBA00023136"/>
    </source>
</evidence>
<dbReference type="GO" id="GO:0005227">
    <property type="term" value="F:calcium-activated cation channel activity"/>
    <property type="evidence" value="ECO:0007669"/>
    <property type="project" value="InterPro"/>
</dbReference>
<evidence type="ECO:0000256" key="3">
    <source>
        <dbReference type="ARBA" id="ARBA00022448"/>
    </source>
</evidence>
<feature type="transmembrane region" description="Helical" evidence="8">
    <location>
        <begin position="177"/>
        <end position="197"/>
    </location>
</feature>
<sequence length="796" mass="89872">METILNLRSWNEEDGYVCKALDKRSLFISAYNGIPETLILNVFAWFLLVVLFTTLRHQAGDYGRLALVNSNGNRKRWTEIFYSRGTVNLELPHSSNHISQQSQESNISKFSKQNGSLEEGRGNNSSQSGAESTPLSTVQHDEGIFSWILITLKLRKEQIISHSGPDAVYYLSFQKHLMLVMGIITLVSIVIILPVNFLNGPKSEEYDVNAFGRTTMANLTPDSPWLWVHVMITISYVPLIVLIMRRSSGRNAFKKAATRTIMITNISASDRNKTVIRNYIQELFPDVTIENVEVAYNISKLYVRNAEYERYLDARQYCEHHRDRDTLMVRPEFCSCKKENAYEYYQRGEHALRNEMERLRAAAGNEALGIAFLTVSTVQEAQNIVAHFTPGTYRQWTLAFAPSPDDLFWENLNVNPGHWMLKWTIVNILLFLMLFFLTTPAMIVNLIDTIAIAKDTIPTISPLISEFLPTLMLWTLSILMPVIVAFSDKWMSHYTRSKQNYSIMTKCFGYLLFMILILPSLGLTSAQALLEWSVSNDTLRWQCIFLPDRGSFYVNYVITAAFIGTSLELLRFPELIVYMWMLATAKSKAETPYIRKSILIEFPFGIHYAWTTLVFTISVVYSVFCPIIMPFAMIYICFKHFADRYNLYFAYGPSNMLSRNGGKIHSTAVTMTKFSIVLLLLIMAMISAIRGAGLTRAVVLIATLVITLTLFTFMSPIKRCTQARRPSIVEMAGPAPVYIPDVLIARSTKSSAVMSSTLSSGIASTGTAPGIYGGYGSDSVSDFDISSQCSANSIEA</sequence>